<dbReference type="InterPro" id="IPR041726">
    <property type="entry name" value="ACAD10_11_N"/>
</dbReference>
<evidence type="ECO:0000313" key="2">
    <source>
        <dbReference type="EMBL" id="WCO69187.1"/>
    </source>
</evidence>
<protein>
    <submittedName>
        <fullName evidence="2">Phosphotransferase family protein</fullName>
    </submittedName>
</protein>
<reference evidence="2" key="1">
    <citation type="submission" date="2023-01" db="EMBL/GenBank/DDBJ databases">
        <title>The diversity of Class Acidimicrobiia in South China Sea sediment environments and the proposal of Iamia marina sp. nov., a novel species of the genus Iamia.</title>
        <authorList>
            <person name="He Y."/>
            <person name="Tian X."/>
        </authorList>
    </citation>
    <scope>NUCLEOTIDE SEQUENCE</scope>
    <source>
        <strain evidence="2">DSM 19957</strain>
    </source>
</reference>
<feature type="domain" description="Aminoglycoside phosphotransferase" evidence="1">
    <location>
        <begin position="38"/>
        <end position="278"/>
    </location>
</feature>
<organism evidence="2 3">
    <name type="scientific">Iamia majanohamensis</name>
    <dbReference type="NCBI Taxonomy" id="467976"/>
    <lineage>
        <taxon>Bacteria</taxon>
        <taxon>Bacillati</taxon>
        <taxon>Actinomycetota</taxon>
        <taxon>Acidimicrobiia</taxon>
        <taxon>Acidimicrobiales</taxon>
        <taxon>Iamiaceae</taxon>
        <taxon>Iamia</taxon>
    </lineage>
</organism>
<dbReference type="Gene3D" id="3.90.1200.10">
    <property type="match status" value="1"/>
</dbReference>
<dbReference type="AlphaFoldDB" id="A0AAF0BVT7"/>
<gene>
    <name evidence="2" type="ORF">PO878_10680</name>
</gene>
<dbReference type="InterPro" id="IPR002575">
    <property type="entry name" value="Aminoglycoside_PTrfase"/>
</dbReference>
<sequence length="370" mass="40533">MALPSPRDPEAAREALTTWLRTRVDGDVEVGEPSGPPSTGFSNETILVDVRWDDGGGPALHRLAVRVQPTSHTVFPHDLFAVQHRVMGALGDQPGLRVPRLRWYEEDASVLGAPFMVMDRVDGEAPSDSPPYTMEGWLMEGGPDLQRAVWERGLDAMAAVHRVDWRALGLDGLDPCPDGGSRLTSRVDDWEAMLAWASPDERQVVPEAGLVWLRENQPPDTDDPALCWGDSRIGNQLFAHRDDPAAVEVAAVLDWEMVHVGDPVQDLGWFTWLDHTLSAGLELPRLPGLPSREETAARWEAATGRSAAHHRWAEIQAGVGFAIVMVRLTALLKGFDVFPQESDFARTNMACAALEGALRDMGIDPDADLA</sequence>
<dbReference type="RefSeq" id="WP_272738700.1">
    <property type="nucleotide sequence ID" value="NZ_CP116942.1"/>
</dbReference>
<dbReference type="Pfam" id="PF01636">
    <property type="entry name" value="APH"/>
    <property type="match status" value="1"/>
</dbReference>
<name>A0AAF0BVT7_9ACTN</name>
<dbReference type="CDD" id="cd05154">
    <property type="entry name" value="ACAD10_11_N-like"/>
    <property type="match status" value="1"/>
</dbReference>
<dbReference type="EMBL" id="CP116942">
    <property type="protein sequence ID" value="WCO69187.1"/>
    <property type="molecule type" value="Genomic_DNA"/>
</dbReference>
<keyword evidence="3" id="KW-1185">Reference proteome</keyword>
<evidence type="ECO:0000259" key="1">
    <source>
        <dbReference type="Pfam" id="PF01636"/>
    </source>
</evidence>
<dbReference type="PANTHER" id="PTHR21310:SF40">
    <property type="entry name" value="AMINOGLYCOSIDE PHOSPHOTRANSFERASE DOMAIN-CONTAINING PROTEIN-RELATED"/>
    <property type="match status" value="1"/>
</dbReference>
<dbReference type="InterPro" id="IPR051678">
    <property type="entry name" value="AGP_Transferase"/>
</dbReference>
<dbReference type="Gene3D" id="3.30.200.20">
    <property type="entry name" value="Phosphorylase Kinase, domain 1"/>
    <property type="match status" value="1"/>
</dbReference>
<evidence type="ECO:0000313" key="3">
    <source>
        <dbReference type="Proteomes" id="UP001216390"/>
    </source>
</evidence>
<accession>A0AAF0BVT7</accession>
<dbReference type="PANTHER" id="PTHR21310">
    <property type="entry name" value="AMINOGLYCOSIDE PHOSPHOTRANSFERASE-RELATED-RELATED"/>
    <property type="match status" value="1"/>
</dbReference>
<dbReference type="KEGG" id="ima:PO878_10680"/>
<dbReference type="Proteomes" id="UP001216390">
    <property type="component" value="Chromosome"/>
</dbReference>
<dbReference type="InterPro" id="IPR011009">
    <property type="entry name" value="Kinase-like_dom_sf"/>
</dbReference>
<dbReference type="SUPFAM" id="SSF56112">
    <property type="entry name" value="Protein kinase-like (PK-like)"/>
    <property type="match status" value="1"/>
</dbReference>
<proteinExistence type="predicted"/>